<keyword evidence="3" id="KW-0479">Metal-binding</keyword>
<proteinExistence type="inferred from homology"/>
<evidence type="ECO:0000313" key="5">
    <source>
        <dbReference type="EMBL" id="MEA5522382.1"/>
    </source>
</evidence>
<protein>
    <submittedName>
        <fullName evidence="5">Carotenoid oxygenase family protein</fullName>
    </submittedName>
</protein>
<organism evidence="5 6">
    <name type="scientific">Limnoraphis robusta CCNP1315</name>
    <dbReference type="NCBI Taxonomy" id="3110306"/>
    <lineage>
        <taxon>Bacteria</taxon>
        <taxon>Bacillati</taxon>
        <taxon>Cyanobacteriota</taxon>
        <taxon>Cyanophyceae</taxon>
        <taxon>Oscillatoriophycideae</taxon>
        <taxon>Oscillatoriales</taxon>
        <taxon>Sirenicapillariaceae</taxon>
        <taxon>Limnoraphis</taxon>
    </lineage>
</organism>
<dbReference type="Pfam" id="PF03055">
    <property type="entry name" value="RPE65"/>
    <property type="match status" value="1"/>
</dbReference>
<accession>A0ABU5U5C8</accession>
<keyword evidence="4" id="KW-0408">Iron</keyword>
<name>A0ABU5U5C8_9CYAN</name>
<evidence type="ECO:0000256" key="4">
    <source>
        <dbReference type="ARBA" id="ARBA00023004"/>
    </source>
</evidence>
<dbReference type="Proteomes" id="UP001301728">
    <property type="component" value="Unassembled WGS sequence"/>
</dbReference>
<reference evidence="5 6" key="1">
    <citation type="submission" date="2023-12" db="EMBL/GenBank/DDBJ databases">
        <title>Baltic Sea Cyanobacteria.</title>
        <authorList>
            <person name="Delbaje E."/>
            <person name="Fewer D.P."/>
            <person name="Shishido T.K."/>
        </authorList>
    </citation>
    <scope>NUCLEOTIDE SEQUENCE [LARGE SCALE GENOMIC DNA]</scope>
    <source>
        <strain evidence="5 6">CCNP 1315</strain>
    </source>
</reference>
<dbReference type="InterPro" id="IPR004294">
    <property type="entry name" value="Carotenoid_Oase"/>
</dbReference>
<evidence type="ECO:0000313" key="6">
    <source>
        <dbReference type="Proteomes" id="UP001301728"/>
    </source>
</evidence>
<sequence length="73" mass="7729">MSDVRVLSGNVINAANQPALSGNLMPVPDEIDAECTVSGELPEGLVGQFVRNGPNPAFEPIGRYHMFDGDGML</sequence>
<evidence type="ECO:0000256" key="2">
    <source>
        <dbReference type="ARBA" id="ARBA00006787"/>
    </source>
</evidence>
<gene>
    <name evidence="5" type="ORF">VB854_25955</name>
</gene>
<keyword evidence="6" id="KW-1185">Reference proteome</keyword>
<feature type="non-terminal residue" evidence="5">
    <location>
        <position position="73"/>
    </location>
</feature>
<comment type="similarity">
    <text evidence="2">Belongs to the carotenoid oxygenase family.</text>
</comment>
<dbReference type="RefSeq" id="WP_323307025.1">
    <property type="nucleotide sequence ID" value="NZ_JAYGHT010000183.1"/>
</dbReference>
<comment type="caution">
    <text evidence="5">The sequence shown here is derived from an EMBL/GenBank/DDBJ whole genome shotgun (WGS) entry which is preliminary data.</text>
</comment>
<evidence type="ECO:0000256" key="3">
    <source>
        <dbReference type="ARBA" id="ARBA00022723"/>
    </source>
</evidence>
<evidence type="ECO:0000256" key="1">
    <source>
        <dbReference type="ARBA" id="ARBA00001954"/>
    </source>
</evidence>
<dbReference type="EMBL" id="JAYGHT010000183">
    <property type="protein sequence ID" value="MEA5522382.1"/>
    <property type="molecule type" value="Genomic_DNA"/>
</dbReference>
<comment type="cofactor">
    <cofactor evidence="1">
        <name>Fe(2+)</name>
        <dbReference type="ChEBI" id="CHEBI:29033"/>
    </cofactor>
</comment>